<sequence length="104" mass="11828">MTKSDSLIKSLVAKITDYKPEKVIVFGSLVKGTWSKDSDIDLAIIKKTNQPFYRRAADVRKMLRSRIPLDVFVFTPKEYEEAKKTNELVAEIDRTGRIVYGSAS</sequence>
<gene>
    <name evidence="2" type="ORF">UX31_C0042G0004</name>
</gene>
<dbReference type="PANTHER" id="PTHR43449:SF3">
    <property type="entry name" value="POLYMERASE NUCLEOTIDYL TRANSFERASE DOMAIN-CONTAINING PROTEIN"/>
    <property type="match status" value="1"/>
</dbReference>
<dbReference type="CDD" id="cd05403">
    <property type="entry name" value="NT_KNTase_like"/>
    <property type="match status" value="1"/>
</dbReference>
<dbReference type="InterPro" id="IPR041633">
    <property type="entry name" value="Polbeta"/>
</dbReference>
<dbReference type="Pfam" id="PF18765">
    <property type="entry name" value="Polbeta"/>
    <property type="match status" value="1"/>
</dbReference>
<dbReference type="Gene3D" id="3.30.460.10">
    <property type="entry name" value="Beta Polymerase, domain 2"/>
    <property type="match status" value="1"/>
</dbReference>
<organism evidence="2 3">
    <name type="scientific">Candidatus Nomurabacteria bacterium GW2011_GWA1_46_11</name>
    <dbReference type="NCBI Taxonomy" id="1618732"/>
    <lineage>
        <taxon>Bacteria</taxon>
        <taxon>Candidatus Nomuraibacteriota</taxon>
    </lineage>
</organism>
<accession>A0A0G1NIF1</accession>
<evidence type="ECO:0000313" key="2">
    <source>
        <dbReference type="EMBL" id="KKU20369.1"/>
    </source>
</evidence>
<dbReference type="EMBL" id="LCLS01000042">
    <property type="protein sequence ID" value="KKU20369.1"/>
    <property type="molecule type" value="Genomic_DNA"/>
</dbReference>
<protein>
    <submittedName>
        <fullName evidence="2">Polymerase beta domain protein region protein</fullName>
    </submittedName>
</protein>
<dbReference type="AlphaFoldDB" id="A0A0G1NIF1"/>
<name>A0A0G1NIF1_9BACT</name>
<feature type="domain" description="Polymerase beta nucleotidyltransferase" evidence="1">
    <location>
        <begin position="17"/>
        <end position="100"/>
    </location>
</feature>
<dbReference type="PANTHER" id="PTHR43449">
    <property type="entry name" value="NUCLEOTIDYLTRANSFERASE"/>
    <property type="match status" value="1"/>
</dbReference>
<dbReference type="Proteomes" id="UP000034107">
    <property type="component" value="Unassembled WGS sequence"/>
</dbReference>
<evidence type="ECO:0000313" key="3">
    <source>
        <dbReference type="Proteomes" id="UP000034107"/>
    </source>
</evidence>
<dbReference type="InterPro" id="IPR043519">
    <property type="entry name" value="NT_sf"/>
</dbReference>
<reference evidence="2 3" key="1">
    <citation type="journal article" date="2015" name="Nature">
        <title>rRNA introns, odd ribosomes, and small enigmatic genomes across a large radiation of phyla.</title>
        <authorList>
            <person name="Brown C.T."/>
            <person name="Hug L.A."/>
            <person name="Thomas B.C."/>
            <person name="Sharon I."/>
            <person name="Castelle C.J."/>
            <person name="Singh A."/>
            <person name="Wilkins M.J."/>
            <person name="Williams K.H."/>
            <person name="Banfield J.F."/>
        </authorList>
    </citation>
    <scope>NUCLEOTIDE SEQUENCE [LARGE SCALE GENOMIC DNA]</scope>
</reference>
<dbReference type="SUPFAM" id="SSF81301">
    <property type="entry name" value="Nucleotidyltransferase"/>
    <property type="match status" value="1"/>
</dbReference>
<proteinExistence type="predicted"/>
<evidence type="ECO:0000259" key="1">
    <source>
        <dbReference type="Pfam" id="PF18765"/>
    </source>
</evidence>
<comment type="caution">
    <text evidence="2">The sequence shown here is derived from an EMBL/GenBank/DDBJ whole genome shotgun (WGS) entry which is preliminary data.</text>
</comment>